<gene>
    <name evidence="6" type="ORF">M6B38_400505</name>
</gene>
<reference evidence="6" key="1">
    <citation type="journal article" date="2023" name="GigaByte">
        <title>Genome assembly of the bearded iris, Iris pallida Lam.</title>
        <authorList>
            <person name="Bruccoleri R.E."/>
            <person name="Oakeley E.J."/>
            <person name="Faust A.M.E."/>
            <person name="Altorfer M."/>
            <person name="Dessus-Babus S."/>
            <person name="Burckhardt D."/>
            <person name="Oertli M."/>
            <person name="Naumann U."/>
            <person name="Petersen F."/>
            <person name="Wong J."/>
        </authorList>
    </citation>
    <scope>NUCLEOTIDE SEQUENCE</scope>
    <source>
        <strain evidence="6">GSM-AAB239-AS_SAM_17_03QT</strain>
    </source>
</reference>
<dbReference type="PANTHER" id="PTHR46412:SF6">
    <property type="entry name" value="TRANSCRIPTION FACTOR BIM2"/>
    <property type="match status" value="1"/>
</dbReference>
<keyword evidence="3" id="KW-0804">Transcription</keyword>
<dbReference type="Gene3D" id="4.10.280.10">
    <property type="entry name" value="Helix-loop-helix DNA-binding domain"/>
    <property type="match status" value="1"/>
</dbReference>
<dbReference type="AlphaFoldDB" id="A0AAX6FT84"/>
<dbReference type="InterPro" id="IPR036638">
    <property type="entry name" value="HLH_DNA-bd_sf"/>
</dbReference>
<sequence>MDMASRSSRGFAADEDDDDADEFGRRDGSSHKVDLSGKAERKKDNQKQPSTPRSKHSATEQRRRSKINDRFQILRDLIPHIDQKRDKASFLLEVIEYIRFLQEKVQKYESCPEMPWVKTFFRSLWKNARNTTQGSVDGITDPQLTMKNGPAPPGCMFPGNDNSMAIAPEMPSNMQNPAESDPNLYASVGRGTGFAHAQQRLIPDSNNMASQSQVQWHRPQCSVDCVVSSDMLDEQEELTVDEGTISVSNTYSQGLLAMITQSLESSGLDLSQASVSVQISLGKRAKRSATTASSAKDHDVPSGNRAMGRTMVGSGGGEPEQAPKRHRSDVS</sequence>
<name>A0AAX6FT84_IRIPA</name>
<dbReference type="EMBL" id="JANAVB010025999">
    <property type="protein sequence ID" value="KAJ6819634.1"/>
    <property type="molecule type" value="Genomic_DNA"/>
</dbReference>
<feature type="compositionally biased region" description="Basic and acidic residues" evidence="4">
    <location>
        <begin position="57"/>
        <end position="66"/>
    </location>
</feature>
<feature type="region of interest" description="Disordered" evidence="4">
    <location>
        <begin position="1"/>
        <end position="66"/>
    </location>
</feature>
<dbReference type="GO" id="GO:0003700">
    <property type="term" value="F:DNA-binding transcription factor activity"/>
    <property type="evidence" value="ECO:0007669"/>
    <property type="project" value="InterPro"/>
</dbReference>
<feature type="domain" description="BHLH" evidence="5">
    <location>
        <begin position="51"/>
        <end position="101"/>
    </location>
</feature>
<feature type="region of interest" description="Disordered" evidence="4">
    <location>
        <begin position="282"/>
        <end position="331"/>
    </location>
</feature>
<organism evidence="6 7">
    <name type="scientific">Iris pallida</name>
    <name type="common">Sweet iris</name>
    <dbReference type="NCBI Taxonomy" id="29817"/>
    <lineage>
        <taxon>Eukaryota</taxon>
        <taxon>Viridiplantae</taxon>
        <taxon>Streptophyta</taxon>
        <taxon>Embryophyta</taxon>
        <taxon>Tracheophyta</taxon>
        <taxon>Spermatophyta</taxon>
        <taxon>Magnoliopsida</taxon>
        <taxon>Liliopsida</taxon>
        <taxon>Asparagales</taxon>
        <taxon>Iridaceae</taxon>
        <taxon>Iridoideae</taxon>
        <taxon>Irideae</taxon>
        <taxon>Iris</taxon>
    </lineage>
</organism>
<dbReference type="SMART" id="SM00353">
    <property type="entry name" value="HLH"/>
    <property type="match status" value="1"/>
</dbReference>
<dbReference type="Proteomes" id="UP001140949">
    <property type="component" value="Unassembled WGS sequence"/>
</dbReference>
<dbReference type="Pfam" id="PF00010">
    <property type="entry name" value="HLH"/>
    <property type="match status" value="1"/>
</dbReference>
<keyword evidence="7" id="KW-1185">Reference proteome</keyword>
<comment type="similarity">
    <text evidence="1">Belongs to the bHLH protein family.</text>
</comment>
<comment type="caution">
    <text evidence="6">The sequence shown here is derived from an EMBL/GenBank/DDBJ whole genome shotgun (WGS) entry which is preliminary data.</text>
</comment>
<evidence type="ECO:0000256" key="3">
    <source>
        <dbReference type="ARBA" id="ARBA00023163"/>
    </source>
</evidence>
<evidence type="ECO:0000256" key="2">
    <source>
        <dbReference type="ARBA" id="ARBA00023015"/>
    </source>
</evidence>
<feature type="compositionally biased region" description="Basic and acidic residues" evidence="4">
    <location>
        <begin position="22"/>
        <end position="46"/>
    </location>
</feature>
<dbReference type="InterPro" id="IPR044295">
    <property type="entry name" value="BIM1/2/3"/>
</dbReference>
<dbReference type="PANTHER" id="PTHR46412">
    <property type="entry name" value="BES1-INTERACTING MYC-LIKE PROTEIN"/>
    <property type="match status" value="1"/>
</dbReference>
<dbReference type="GO" id="GO:0046983">
    <property type="term" value="F:protein dimerization activity"/>
    <property type="evidence" value="ECO:0007669"/>
    <property type="project" value="InterPro"/>
</dbReference>
<evidence type="ECO:0000256" key="1">
    <source>
        <dbReference type="ARBA" id="ARBA00005510"/>
    </source>
</evidence>
<dbReference type="InterPro" id="IPR011598">
    <property type="entry name" value="bHLH_dom"/>
</dbReference>
<dbReference type="CDD" id="cd11453">
    <property type="entry name" value="bHLH_AtBIM_like"/>
    <property type="match status" value="1"/>
</dbReference>
<proteinExistence type="inferred from homology"/>
<accession>A0AAX6FT84</accession>
<protein>
    <submittedName>
        <fullName evidence="6">Transcription factor BIM2-like isoform X1</fullName>
    </submittedName>
</protein>
<evidence type="ECO:0000256" key="4">
    <source>
        <dbReference type="SAM" id="MobiDB-lite"/>
    </source>
</evidence>
<keyword evidence="2" id="KW-0805">Transcription regulation</keyword>
<evidence type="ECO:0000313" key="6">
    <source>
        <dbReference type="EMBL" id="KAJ6819634.1"/>
    </source>
</evidence>
<dbReference type="PROSITE" id="PS50888">
    <property type="entry name" value="BHLH"/>
    <property type="match status" value="1"/>
</dbReference>
<dbReference type="GO" id="GO:0006351">
    <property type="term" value="P:DNA-templated transcription"/>
    <property type="evidence" value="ECO:0007669"/>
    <property type="project" value="InterPro"/>
</dbReference>
<evidence type="ECO:0000313" key="7">
    <source>
        <dbReference type="Proteomes" id="UP001140949"/>
    </source>
</evidence>
<dbReference type="SUPFAM" id="SSF47459">
    <property type="entry name" value="HLH, helix-loop-helix DNA-binding domain"/>
    <property type="match status" value="1"/>
</dbReference>
<reference evidence="6" key="2">
    <citation type="submission" date="2023-04" db="EMBL/GenBank/DDBJ databases">
        <authorList>
            <person name="Bruccoleri R.E."/>
            <person name="Oakeley E.J."/>
            <person name="Faust A.-M."/>
            <person name="Dessus-Babus S."/>
            <person name="Altorfer M."/>
            <person name="Burckhardt D."/>
            <person name="Oertli M."/>
            <person name="Naumann U."/>
            <person name="Petersen F."/>
            <person name="Wong J."/>
        </authorList>
    </citation>
    <scope>NUCLEOTIDE SEQUENCE</scope>
    <source>
        <strain evidence="6">GSM-AAB239-AS_SAM_17_03QT</strain>
        <tissue evidence="6">Leaf</tissue>
    </source>
</reference>
<evidence type="ECO:0000259" key="5">
    <source>
        <dbReference type="PROSITE" id="PS50888"/>
    </source>
</evidence>